<accession>A0A835AUN0</accession>
<comment type="caution">
    <text evidence="2">The sequence shown here is derived from an EMBL/GenBank/DDBJ whole genome shotgun (WGS) entry which is preliminary data.</text>
</comment>
<dbReference type="Proteomes" id="UP000636709">
    <property type="component" value="Unassembled WGS sequence"/>
</dbReference>
<keyword evidence="3" id="KW-1185">Reference proteome</keyword>
<feature type="compositionally biased region" description="Pro residues" evidence="1">
    <location>
        <begin position="102"/>
        <end position="114"/>
    </location>
</feature>
<reference evidence="2" key="1">
    <citation type="submission" date="2020-07" db="EMBL/GenBank/DDBJ databases">
        <title>Genome sequence and genetic diversity analysis of an under-domesticated orphan crop, white fonio (Digitaria exilis).</title>
        <authorList>
            <person name="Bennetzen J.L."/>
            <person name="Chen S."/>
            <person name="Ma X."/>
            <person name="Wang X."/>
            <person name="Yssel A.E.J."/>
            <person name="Chaluvadi S.R."/>
            <person name="Johnson M."/>
            <person name="Gangashetty P."/>
            <person name="Hamidou F."/>
            <person name="Sanogo M.D."/>
            <person name="Zwaenepoel A."/>
            <person name="Wallace J."/>
            <person name="Van De Peer Y."/>
            <person name="Van Deynze A."/>
        </authorList>
    </citation>
    <scope>NUCLEOTIDE SEQUENCE</scope>
    <source>
        <tissue evidence="2">Leaves</tissue>
    </source>
</reference>
<feature type="compositionally biased region" description="Basic residues" evidence="1">
    <location>
        <begin position="67"/>
        <end position="80"/>
    </location>
</feature>
<proteinExistence type="predicted"/>
<protein>
    <submittedName>
        <fullName evidence="2">Uncharacterized protein</fullName>
    </submittedName>
</protein>
<organism evidence="2 3">
    <name type="scientific">Digitaria exilis</name>
    <dbReference type="NCBI Taxonomy" id="1010633"/>
    <lineage>
        <taxon>Eukaryota</taxon>
        <taxon>Viridiplantae</taxon>
        <taxon>Streptophyta</taxon>
        <taxon>Embryophyta</taxon>
        <taxon>Tracheophyta</taxon>
        <taxon>Spermatophyta</taxon>
        <taxon>Magnoliopsida</taxon>
        <taxon>Liliopsida</taxon>
        <taxon>Poales</taxon>
        <taxon>Poaceae</taxon>
        <taxon>PACMAD clade</taxon>
        <taxon>Panicoideae</taxon>
        <taxon>Panicodae</taxon>
        <taxon>Paniceae</taxon>
        <taxon>Anthephorinae</taxon>
        <taxon>Digitaria</taxon>
    </lineage>
</organism>
<evidence type="ECO:0000256" key="1">
    <source>
        <dbReference type="SAM" id="MobiDB-lite"/>
    </source>
</evidence>
<evidence type="ECO:0000313" key="3">
    <source>
        <dbReference type="Proteomes" id="UP000636709"/>
    </source>
</evidence>
<sequence>MYPGVPLPHVSTLVRSCAMDMDTPKSDTWARNPPSRRMLAGLMSRWRICRRHSWWRYASALATSPAMRRRAGHVSSRRRSSPPLNSHQSSDPFSKNGYTRYCPPPWPGPPCRRQ</sequence>
<evidence type="ECO:0000313" key="2">
    <source>
        <dbReference type="EMBL" id="KAF8675880.1"/>
    </source>
</evidence>
<gene>
    <name evidence="2" type="ORF">HU200_047374</name>
</gene>
<dbReference type="AlphaFoldDB" id="A0A835AUN0"/>
<feature type="compositionally biased region" description="Polar residues" evidence="1">
    <location>
        <begin position="82"/>
        <end position="97"/>
    </location>
</feature>
<dbReference type="EMBL" id="JACEFO010002177">
    <property type="protein sequence ID" value="KAF8675880.1"/>
    <property type="molecule type" value="Genomic_DNA"/>
</dbReference>
<feature type="region of interest" description="Disordered" evidence="1">
    <location>
        <begin position="64"/>
        <end position="114"/>
    </location>
</feature>
<name>A0A835AUN0_9POAL</name>